<dbReference type="Proteomes" id="UP001321473">
    <property type="component" value="Unassembled WGS sequence"/>
</dbReference>
<reference evidence="1 2" key="1">
    <citation type="journal article" date="2023" name="Arcadia Sci">
        <title>De novo assembly of a long-read Amblyomma americanum tick genome.</title>
        <authorList>
            <person name="Chou S."/>
            <person name="Poskanzer K.E."/>
            <person name="Rollins M."/>
            <person name="Thuy-Boun P.S."/>
        </authorList>
    </citation>
    <scope>NUCLEOTIDE SEQUENCE [LARGE SCALE GENOMIC DNA]</scope>
    <source>
        <strain evidence="1">F_SG_1</strain>
        <tissue evidence="1">Salivary glands</tissue>
    </source>
</reference>
<protein>
    <submittedName>
        <fullName evidence="1">Uncharacterized protein</fullName>
    </submittedName>
</protein>
<dbReference type="AlphaFoldDB" id="A0AAQ4DSR7"/>
<feature type="non-terminal residue" evidence="1">
    <location>
        <position position="54"/>
    </location>
</feature>
<evidence type="ECO:0000313" key="2">
    <source>
        <dbReference type="Proteomes" id="UP001321473"/>
    </source>
</evidence>
<sequence>MSQTLHASNVSHLFFFNRGNIGHCYCHLPLCALYSLFIRGNKIIKLITACRLCF</sequence>
<comment type="caution">
    <text evidence="1">The sequence shown here is derived from an EMBL/GenBank/DDBJ whole genome shotgun (WGS) entry which is preliminary data.</text>
</comment>
<keyword evidence="2" id="KW-1185">Reference proteome</keyword>
<proteinExistence type="predicted"/>
<gene>
    <name evidence="1" type="ORF">V5799_031883</name>
</gene>
<dbReference type="EMBL" id="JARKHS020027267">
    <property type="protein sequence ID" value="KAK8765507.1"/>
    <property type="molecule type" value="Genomic_DNA"/>
</dbReference>
<name>A0AAQ4DSR7_AMBAM</name>
<evidence type="ECO:0000313" key="1">
    <source>
        <dbReference type="EMBL" id="KAK8765507.1"/>
    </source>
</evidence>
<organism evidence="1 2">
    <name type="scientific">Amblyomma americanum</name>
    <name type="common">Lone star tick</name>
    <dbReference type="NCBI Taxonomy" id="6943"/>
    <lineage>
        <taxon>Eukaryota</taxon>
        <taxon>Metazoa</taxon>
        <taxon>Ecdysozoa</taxon>
        <taxon>Arthropoda</taxon>
        <taxon>Chelicerata</taxon>
        <taxon>Arachnida</taxon>
        <taxon>Acari</taxon>
        <taxon>Parasitiformes</taxon>
        <taxon>Ixodida</taxon>
        <taxon>Ixodoidea</taxon>
        <taxon>Ixodidae</taxon>
        <taxon>Amblyomminae</taxon>
        <taxon>Amblyomma</taxon>
    </lineage>
</organism>
<accession>A0AAQ4DSR7</accession>